<dbReference type="InterPro" id="IPR007507">
    <property type="entry name" value="Glycos_transf_N"/>
</dbReference>
<comment type="function">
    <text evidence="9">Involved in lipopolysaccharide (LPS) biosynthesis. Catalyzes the transfer of 3-deoxy-D-manno-octulosonate (Kdo) residue(s) from CMP-Kdo to lipid IV(A), the tetraacyldisaccharide-1,4'-bisphosphate precursor of lipid A.</text>
</comment>
<keyword evidence="9" id="KW-0448">Lipopolysaccharide biosynthesis</keyword>
<evidence type="ECO:0000256" key="1">
    <source>
        <dbReference type="ARBA" id="ARBA00004713"/>
    </source>
</evidence>
<evidence type="ECO:0000313" key="12">
    <source>
        <dbReference type="Proteomes" id="UP000249638"/>
    </source>
</evidence>
<dbReference type="InterPro" id="IPR038107">
    <property type="entry name" value="Glycos_transf_N_sf"/>
</dbReference>
<reference evidence="11" key="1">
    <citation type="submission" date="2018-06" db="EMBL/GenBank/DDBJ databases">
        <title>Genomic Encyclopedia of Type Strains, Phase IV (KMG-V): Genome sequencing to study the core and pangenomes of soil and plant-associated prokaryotes.</title>
        <authorList>
            <person name="Whitman W."/>
        </authorList>
    </citation>
    <scope>NUCLEOTIDE SEQUENCE [LARGE SCALE GENOMIC DNA]</scope>
    <source>
        <strain evidence="11">MLR2-44</strain>
    </source>
</reference>
<comment type="caution">
    <text evidence="11">The sequence shown here is derived from an EMBL/GenBank/DDBJ whole genome shotgun (WGS) entry which is preliminary data.</text>
</comment>
<evidence type="ECO:0000313" key="11">
    <source>
        <dbReference type="EMBL" id="PZX29406.1"/>
    </source>
</evidence>
<dbReference type="GO" id="GO:0043842">
    <property type="term" value="F:Kdo transferase activity"/>
    <property type="evidence" value="ECO:0007669"/>
    <property type="project" value="UniProtKB-EC"/>
</dbReference>
<dbReference type="FunFam" id="3.40.50.11720:FF:000001">
    <property type="entry name" value="3-deoxy-D-manno-octulosonic acid transferase"/>
    <property type="match status" value="1"/>
</dbReference>
<dbReference type="PANTHER" id="PTHR42755">
    <property type="entry name" value="3-DEOXY-MANNO-OCTULOSONATE CYTIDYLYLTRANSFERASE"/>
    <property type="match status" value="1"/>
</dbReference>
<dbReference type="GO" id="GO:0005886">
    <property type="term" value="C:plasma membrane"/>
    <property type="evidence" value="ECO:0007669"/>
    <property type="project" value="UniProtKB-SubCell"/>
</dbReference>
<dbReference type="EC" id="2.4.99.12" evidence="2 9"/>
<dbReference type="PANTHER" id="PTHR42755:SF1">
    <property type="entry name" value="3-DEOXY-D-MANNO-OCTULOSONIC ACID TRANSFERASE, MITOCHONDRIAL-RELATED"/>
    <property type="match status" value="1"/>
</dbReference>
<evidence type="ECO:0000256" key="9">
    <source>
        <dbReference type="RuleBase" id="RU365103"/>
    </source>
</evidence>
<keyword evidence="9" id="KW-0472">Membrane</keyword>
<comment type="similarity">
    <text evidence="9">Belongs to the glycosyltransferase group 1 family.</text>
</comment>
<dbReference type="Gene3D" id="3.40.50.11720">
    <property type="entry name" value="3-Deoxy-D-manno-octulosonic-acid transferase, N-terminal domain"/>
    <property type="match status" value="1"/>
</dbReference>
<feature type="site" description="Transition state stabilizer" evidence="8">
    <location>
        <position position="209"/>
    </location>
</feature>
<comment type="catalytic activity">
    <reaction evidence="6 9">
        <text>lipid IVA (E. coli) + CMP-3-deoxy-beta-D-manno-octulosonate = alpha-Kdo-(2-&gt;6)-lipid IVA (E. coli) + CMP + H(+)</text>
        <dbReference type="Rhea" id="RHEA:28066"/>
        <dbReference type="ChEBI" id="CHEBI:15378"/>
        <dbReference type="ChEBI" id="CHEBI:58603"/>
        <dbReference type="ChEBI" id="CHEBI:60364"/>
        <dbReference type="ChEBI" id="CHEBI:60377"/>
        <dbReference type="ChEBI" id="CHEBI:85987"/>
        <dbReference type="EC" id="2.4.99.12"/>
    </reaction>
</comment>
<dbReference type="EMBL" id="QKZN01000004">
    <property type="protein sequence ID" value="PZX29406.1"/>
    <property type="molecule type" value="Genomic_DNA"/>
</dbReference>
<protein>
    <recommendedName>
        <fullName evidence="3 9">3-deoxy-D-manno-octulosonic acid transferase</fullName>
        <shortName evidence="9">Kdo transferase</shortName>
        <ecNumber evidence="2 9">2.4.99.12</ecNumber>
    </recommendedName>
    <alternativeName>
        <fullName evidence="5 9">Lipid IV(A) 3-deoxy-D-manno-octulosonic acid transferase</fullName>
    </alternativeName>
</protein>
<evidence type="ECO:0000256" key="4">
    <source>
        <dbReference type="ARBA" id="ARBA00022679"/>
    </source>
</evidence>
<dbReference type="Proteomes" id="UP000249638">
    <property type="component" value="Unassembled WGS sequence"/>
</dbReference>
<dbReference type="GO" id="GO:0009244">
    <property type="term" value="P:lipopolysaccharide core region biosynthetic process"/>
    <property type="evidence" value="ECO:0007669"/>
    <property type="project" value="UniProtKB-UniRule"/>
</dbReference>
<feature type="domain" description="3-deoxy-D-manno-octulosonic-acid transferase N-terminal" evidence="10">
    <location>
        <begin position="34"/>
        <end position="212"/>
    </location>
</feature>
<evidence type="ECO:0000259" key="10">
    <source>
        <dbReference type="Pfam" id="PF04413"/>
    </source>
</evidence>
<accession>A0A2W7P274</accession>
<keyword evidence="12" id="KW-1185">Reference proteome</keyword>
<comment type="subcellular location">
    <subcellularLocation>
        <location evidence="9">Cell membrane</location>
    </subcellularLocation>
</comment>
<evidence type="ECO:0000256" key="6">
    <source>
        <dbReference type="ARBA" id="ARBA00049183"/>
    </source>
</evidence>
<evidence type="ECO:0000256" key="8">
    <source>
        <dbReference type="PIRSR" id="PIRSR639901-2"/>
    </source>
</evidence>
<dbReference type="SUPFAM" id="SSF53756">
    <property type="entry name" value="UDP-Glycosyltransferase/glycogen phosphorylase"/>
    <property type="match status" value="1"/>
</dbReference>
<dbReference type="NCBIfam" id="NF004386">
    <property type="entry name" value="PRK05749.1-2"/>
    <property type="match status" value="1"/>
</dbReference>
<dbReference type="GO" id="GO:0009245">
    <property type="term" value="P:lipid A biosynthetic process"/>
    <property type="evidence" value="ECO:0007669"/>
    <property type="project" value="TreeGrafter"/>
</dbReference>
<dbReference type="InterPro" id="IPR039901">
    <property type="entry name" value="Kdotransferase"/>
</dbReference>
<feature type="active site" description="Proton acceptor" evidence="7">
    <location>
        <position position="61"/>
    </location>
</feature>
<comment type="pathway">
    <text evidence="1 9">Bacterial outer membrane biogenesis; LPS core biosynthesis.</text>
</comment>
<name>A0A2W7P274_9BURK</name>
<dbReference type="Pfam" id="PF04413">
    <property type="entry name" value="Glycos_transf_N"/>
    <property type="match status" value="1"/>
</dbReference>
<evidence type="ECO:0000256" key="2">
    <source>
        <dbReference type="ARBA" id="ARBA00012621"/>
    </source>
</evidence>
<organism evidence="11 12">
    <name type="scientific">Cupriavidus phytorum</name>
    <dbReference type="NCBI Taxonomy" id="3024399"/>
    <lineage>
        <taxon>Bacteria</taxon>
        <taxon>Pseudomonadati</taxon>
        <taxon>Pseudomonadota</taxon>
        <taxon>Betaproteobacteria</taxon>
        <taxon>Burkholderiales</taxon>
        <taxon>Burkholderiaceae</taxon>
        <taxon>Cupriavidus</taxon>
    </lineage>
</organism>
<keyword evidence="9" id="KW-1003">Cell membrane</keyword>
<evidence type="ECO:0000256" key="5">
    <source>
        <dbReference type="ARBA" id="ARBA00031445"/>
    </source>
</evidence>
<gene>
    <name evidence="11" type="ORF">C7416_104410</name>
</gene>
<sequence>MLRLLYSLLWVAVLPLALLRLAWRARKEPGYLQHVGERLGAYGGLPKPGPWLWVHAVSVGETRAAQPLVEALLAAHPHHRLLLTHMTPTGRQTGAQLFGNEPRVVQCYLPYDLPWLVRRFMRYFRPQVGMLMETEVWPNLVHGARKAGVPLYLVNARLSPRSYRRTARFGRAAAAMYRDFAGVLAQTAGDAERFRALGVPAVQITGNLKFDMQPAAAGVALGGQLRQAFGARAVLAAASTREGEEAMLLDAFSRWESLAPGVPRPALLLIPRHPQRFDEVAAMAARTGFSVERRSNLDLDRMRSPLTADIVLGDSMGEMAMYFAASDLAFIGGSLLPLGGQNLIEACAVGTPVLIGPHTFNFAQATEDAIAAGACLRVDNADVLMRTAASVLADPTRLAEMRAHAQTFAGLHRGATVRTLAAVAPALEG</sequence>
<keyword evidence="4 9" id="KW-0808">Transferase</keyword>
<evidence type="ECO:0000256" key="7">
    <source>
        <dbReference type="PIRSR" id="PIRSR639901-1"/>
    </source>
</evidence>
<dbReference type="UniPathway" id="UPA00958"/>
<dbReference type="Gene3D" id="3.40.50.2000">
    <property type="entry name" value="Glycogen Phosphorylase B"/>
    <property type="match status" value="1"/>
</dbReference>
<evidence type="ECO:0000256" key="3">
    <source>
        <dbReference type="ARBA" id="ARBA00019077"/>
    </source>
</evidence>
<dbReference type="AlphaFoldDB" id="A0A2W7P274"/>
<proteinExistence type="inferred from homology"/>
<feature type="site" description="Transition state stabilizer" evidence="8">
    <location>
        <position position="133"/>
    </location>
</feature>